<gene>
    <name evidence="1" type="ORF">CFP56_015431</name>
</gene>
<sequence>MQYPFRYWNQTQANQHFYVATSNNDDAIQVVCKSKIASNEILLPPLYIPKRASYEAKLIFITKKDAMLCVCSVFLSTYNCLPFKRTLDWDKFFLRIEKNDTYQLHNLFHRIKASDSFTLHSNLLRVQKSFKWNSSPSRFDAWISTVMSAFHIKAKPPLKPRITTIKTFKKSSNTCILFEVDTVIESFTPLHQRFKIFLVSSLHESSEPLSLGFLVSDQYSICGFYPNSYRVVGSMNSYSISGKYEFEVLDKFK</sequence>
<proteinExistence type="predicted"/>
<keyword evidence="2" id="KW-1185">Reference proteome</keyword>
<protein>
    <submittedName>
        <fullName evidence="1">Uncharacterized protein</fullName>
    </submittedName>
</protein>
<organism evidence="1 2">
    <name type="scientific">Quercus suber</name>
    <name type="common">Cork oak</name>
    <dbReference type="NCBI Taxonomy" id="58331"/>
    <lineage>
        <taxon>Eukaryota</taxon>
        <taxon>Viridiplantae</taxon>
        <taxon>Streptophyta</taxon>
        <taxon>Embryophyta</taxon>
        <taxon>Tracheophyta</taxon>
        <taxon>Spermatophyta</taxon>
        <taxon>Magnoliopsida</taxon>
        <taxon>eudicotyledons</taxon>
        <taxon>Gunneridae</taxon>
        <taxon>Pentapetalae</taxon>
        <taxon>rosids</taxon>
        <taxon>fabids</taxon>
        <taxon>Fagales</taxon>
        <taxon>Fagaceae</taxon>
        <taxon>Quercus</taxon>
    </lineage>
</organism>
<evidence type="ECO:0000313" key="2">
    <source>
        <dbReference type="Proteomes" id="UP000237347"/>
    </source>
</evidence>
<dbReference type="EMBL" id="PKMF04000241">
    <property type="protein sequence ID" value="KAK7841456.1"/>
    <property type="molecule type" value="Genomic_DNA"/>
</dbReference>
<accession>A0AAW0KS19</accession>
<dbReference type="Proteomes" id="UP000237347">
    <property type="component" value="Unassembled WGS sequence"/>
</dbReference>
<comment type="caution">
    <text evidence="1">The sequence shown here is derived from an EMBL/GenBank/DDBJ whole genome shotgun (WGS) entry which is preliminary data.</text>
</comment>
<evidence type="ECO:0000313" key="1">
    <source>
        <dbReference type="EMBL" id="KAK7841456.1"/>
    </source>
</evidence>
<dbReference type="AlphaFoldDB" id="A0AAW0KS19"/>
<reference evidence="1 2" key="1">
    <citation type="journal article" date="2018" name="Sci. Data">
        <title>The draft genome sequence of cork oak.</title>
        <authorList>
            <person name="Ramos A.M."/>
            <person name="Usie A."/>
            <person name="Barbosa P."/>
            <person name="Barros P.M."/>
            <person name="Capote T."/>
            <person name="Chaves I."/>
            <person name="Simoes F."/>
            <person name="Abreu I."/>
            <person name="Carrasquinho I."/>
            <person name="Faro C."/>
            <person name="Guimaraes J.B."/>
            <person name="Mendonca D."/>
            <person name="Nobrega F."/>
            <person name="Rodrigues L."/>
            <person name="Saibo N.J.M."/>
            <person name="Varela M.C."/>
            <person name="Egas C."/>
            <person name="Matos J."/>
            <person name="Miguel C.M."/>
            <person name="Oliveira M.M."/>
            <person name="Ricardo C.P."/>
            <person name="Goncalves S."/>
        </authorList>
    </citation>
    <scope>NUCLEOTIDE SEQUENCE [LARGE SCALE GENOMIC DNA]</scope>
    <source>
        <strain evidence="2">cv. HL8</strain>
    </source>
</reference>
<name>A0AAW0KS19_QUESU</name>